<dbReference type="OrthoDB" id="8479257at2"/>
<feature type="domain" description="Phasin" evidence="1">
    <location>
        <begin position="122"/>
        <end position="182"/>
    </location>
</feature>
<dbReference type="EMBL" id="CP046052">
    <property type="protein sequence ID" value="QGM44898.1"/>
    <property type="molecule type" value="Genomic_DNA"/>
</dbReference>
<dbReference type="Proteomes" id="UP000309061">
    <property type="component" value="Chromosome"/>
</dbReference>
<dbReference type="AlphaFoldDB" id="A0A6B8KEB0"/>
<evidence type="ECO:0000313" key="3">
    <source>
        <dbReference type="Proteomes" id="UP000309061"/>
    </source>
</evidence>
<accession>A0A6B8KEB0</accession>
<reference evidence="2 3" key="1">
    <citation type="submission" date="2019-11" db="EMBL/GenBank/DDBJ databases">
        <title>The genome sequence of Methylocystis heyeri.</title>
        <authorList>
            <person name="Oshkin I.Y."/>
            <person name="Miroshnikov K."/>
            <person name="Dedysh S.N."/>
        </authorList>
    </citation>
    <scope>NUCLEOTIDE SEQUENCE [LARGE SCALE GENOMIC DNA]</scope>
    <source>
        <strain evidence="2 3">H2</strain>
    </source>
</reference>
<proteinExistence type="predicted"/>
<protein>
    <recommendedName>
        <fullName evidence="1">Phasin domain-containing protein</fullName>
    </recommendedName>
</protein>
<dbReference type="Pfam" id="PF09361">
    <property type="entry name" value="Phasin_2"/>
    <property type="match status" value="1"/>
</dbReference>
<dbReference type="InterPro" id="IPR018968">
    <property type="entry name" value="Phasin"/>
</dbReference>
<organism evidence="2 3">
    <name type="scientific">Methylocystis heyeri</name>
    <dbReference type="NCBI Taxonomy" id="391905"/>
    <lineage>
        <taxon>Bacteria</taxon>
        <taxon>Pseudomonadati</taxon>
        <taxon>Pseudomonadota</taxon>
        <taxon>Alphaproteobacteria</taxon>
        <taxon>Hyphomicrobiales</taxon>
        <taxon>Methylocystaceae</taxon>
        <taxon>Methylocystis</taxon>
    </lineage>
</organism>
<name>A0A6B8KEB0_9HYPH</name>
<keyword evidence="3" id="KW-1185">Reference proteome</keyword>
<gene>
    <name evidence="2" type="ORF">H2LOC_003900</name>
</gene>
<dbReference type="KEGG" id="mhey:H2LOC_003900"/>
<evidence type="ECO:0000313" key="2">
    <source>
        <dbReference type="EMBL" id="QGM44898.1"/>
    </source>
</evidence>
<sequence>MAFTEWTSGFGVRVRSLRSGLTRGVFRQSLSSSRPRFSEWNLRLFPSVFSRGLRRPNGMRDFPMLRTATAPRQKNQAGAAFENRNGPACCGPGSQERPWQMKSENVEQLVKTPFWNSFQVGQEINSKMIEFAGANVSAALNFVVKLSSVRSPVDFTDVVASHARDNFKLLTEEIDQISTIIRNSSTGEKSAGRPLGS</sequence>
<evidence type="ECO:0000259" key="1">
    <source>
        <dbReference type="Pfam" id="PF09361"/>
    </source>
</evidence>